<reference evidence="5" key="1">
    <citation type="journal article" date="2009" name="Rice">
        <title>De Novo Next Generation Sequencing of Plant Genomes.</title>
        <authorList>
            <person name="Rounsley S."/>
            <person name="Marri P.R."/>
            <person name="Yu Y."/>
            <person name="He R."/>
            <person name="Sisneros N."/>
            <person name="Goicoechea J.L."/>
            <person name="Lee S.J."/>
            <person name="Angelova A."/>
            <person name="Kudrna D."/>
            <person name="Luo M."/>
            <person name="Affourtit J."/>
            <person name="Desany B."/>
            <person name="Knight J."/>
            <person name="Niazi F."/>
            <person name="Egholm M."/>
            <person name="Wing R.A."/>
        </authorList>
    </citation>
    <scope>NUCLEOTIDE SEQUENCE [LARGE SCALE GENOMIC DNA]</scope>
    <source>
        <strain evidence="5">cv. IRGC 105608</strain>
    </source>
</reference>
<evidence type="ECO:0000313" key="5">
    <source>
        <dbReference type="EnsemblPlants" id="OBART05G25560.1"/>
    </source>
</evidence>
<evidence type="ECO:0000313" key="6">
    <source>
        <dbReference type="Proteomes" id="UP000026960"/>
    </source>
</evidence>
<dbReference type="InterPro" id="IPR038937">
    <property type="entry name" value="RopGEF"/>
</dbReference>
<dbReference type="Gene3D" id="1.20.58.2010">
    <property type="entry name" value="PRONE domain, subdomain 1"/>
    <property type="match status" value="2"/>
</dbReference>
<reference evidence="5" key="2">
    <citation type="submission" date="2015-03" db="UniProtKB">
        <authorList>
            <consortium name="EnsemblPlants"/>
        </authorList>
    </citation>
    <scope>IDENTIFICATION</scope>
</reference>
<dbReference type="FunFam" id="1.20.58.2010:FF:000003">
    <property type="entry name" value="Rop guanine nucleotide exchange factor 14"/>
    <property type="match status" value="1"/>
</dbReference>
<dbReference type="EnsemblPlants" id="OBART05G25560.1">
    <property type="protein sequence ID" value="OBART05G25560.1"/>
    <property type="gene ID" value="OBART05G25560"/>
</dbReference>
<dbReference type="PROSITE" id="PS51334">
    <property type="entry name" value="PRONE"/>
    <property type="match status" value="1"/>
</dbReference>
<feature type="compositionally biased region" description="Low complexity" evidence="3">
    <location>
        <begin position="91"/>
        <end position="109"/>
    </location>
</feature>
<dbReference type="PANTHER" id="PTHR33101:SF28">
    <property type="entry name" value="OS05G0560100 PROTEIN"/>
    <property type="match status" value="1"/>
</dbReference>
<evidence type="ECO:0000256" key="1">
    <source>
        <dbReference type="ARBA" id="ARBA00022658"/>
    </source>
</evidence>
<dbReference type="Pfam" id="PF03759">
    <property type="entry name" value="PRONE"/>
    <property type="match status" value="2"/>
</dbReference>
<dbReference type="InterPro" id="IPR005512">
    <property type="entry name" value="PRONE_dom"/>
</dbReference>
<feature type="domain" description="PRONE" evidence="4">
    <location>
        <begin position="108"/>
        <end position="506"/>
    </location>
</feature>
<evidence type="ECO:0000256" key="2">
    <source>
        <dbReference type="PROSITE-ProRule" id="PRU00663"/>
    </source>
</evidence>
<proteinExistence type="predicted"/>
<dbReference type="eggNOG" id="ENOG502QSGR">
    <property type="taxonomic scope" value="Eukaryota"/>
</dbReference>
<keyword evidence="1 2" id="KW-0344">Guanine-nucleotide releasing factor</keyword>
<dbReference type="GO" id="GO:0005085">
    <property type="term" value="F:guanyl-nucleotide exchange factor activity"/>
    <property type="evidence" value="ECO:0007669"/>
    <property type="project" value="UniProtKB-UniRule"/>
</dbReference>
<evidence type="ECO:0000259" key="4">
    <source>
        <dbReference type="PROSITE" id="PS51334"/>
    </source>
</evidence>
<dbReference type="PANTHER" id="PTHR33101">
    <property type="entry name" value="ROP GUANINE NUCLEOTIDE EXCHANGE FACTOR 1"/>
    <property type="match status" value="1"/>
</dbReference>
<keyword evidence="6" id="KW-1185">Reference proteome</keyword>
<dbReference type="AlphaFoldDB" id="A0A0D3GAQ8"/>
<dbReference type="Gramene" id="OBART05G25560.1">
    <property type="protein sequence ID" value="OBART05G25560.1"/>
    <property type="gene ID" value="OBART05G25560"/>
</dbReference>
<sequence length="606" mass="67731">MARPLLKIGHGLDRFRRRRSTSSSSSSPLALSLSSSSAAALSDDDPGSPMDPEMPPAARRALSRSSGSRGRLSFELPPLAGGPSDKEEAPPRTSSSSSAPAPARPAPAALHEGPPSDAEMVREKFSKLLLGEDMSGTGKGVSSALALSNAITNLAASVFGEQRRLQPMAADQKARWRREIDWLLSVSDHIVEFVPSKQVSEDGSTMEIMITQQRRDLQMNIPALRKLDAMLLEYLDNFKDKQEFWYVSKDASESEKGNTPRQDDRWWLPTVRVPPGGLSDASRKWVQHQKDLVNQVLKAAMAINANVLMEMDVPEAYIESLPKNGKSTLGDSMYKIITEDHFNPEELLGTVDMSAEYNIIDLKNRIEASVVIWQRKMVHKEGKLSWGHGVKFEKREKFEARAENVLLLIKHRFPGIAQSALDISKIQYNRVYHENHLLFMLSFRICYSTYVYSLQKFSAIFPPQDIGLAILESYSRTLESLAFTVMSRIEDVLHADSLAQASNTRTQESMRMASLSRYDTDKVVIDAKAEVERLGRMEPVSATLFDFVSPRDQDVVATKMDSKEKGCRGDAHSRKLTKVSPIATKRYSYLEKLENLSGTRSPISRH</sequence>
<dbReference type="Proteomes" id="UP000026960">
    <property type="component" value="Chromosome 5"/>
</dbReference>
<feature type="region of interest" description="Disordered" evidence="3">
    <location>
        <begin position="1"/>
        <end position="119"/>
    </location>
</feature>
<feature type="compositionally biased region" description="Low complexity" evidence="3">
    <location>
        <begin position="21"/>
        <end position="41"/>
    </location>
</feature>
<organism evidence="5">
    <name type="scientific">Oryza barthii</name>
    <dbReference type="NCBI Taxonomy" id="65489"/>
    <lineage>
        <taxon>Eukaryota</taxon>
        <taxon>Viridiplantae</taxon>
        <taxon>Streptophyta</taxon>
        <taxon>Embryophyta</taxon>
        <taxon>Tracheophyta</taxon>
        <taxon>Spermatophyta</taxon>
        <taxon>Magnoliopsida</taxon>
        <taxon>Liliopsida</taxon>
        <taxon>Poales</taxon>
        <taxon>Poaceae</taxon>
        <taxon>BOP clade</taxon>
        <taxon>Oryzoideae</taxon>
        <taxon>Oryzeae</taxon>
        <taxon>Oryzinae</taxon>
        <taxon>Oryza</taxon>
    </lineage>
</organism>
<evidence type="ECO:0000256" key="3">
    <source>
        <dbReference type="SAM" id="MobiDB-lite"/>
    </source>
</evidence>
<feature type="compositionally biased region" description="Low complexity" evidence="3">
    <location>
        <begin position="57"/>
        <end position="73"/>
    </location>
</feature>
<dbReference type="HOGENOM" id="CLU_019073_1_0_1"/>
<name>A0A0D3GAQ8_9ORYZ</name>
<dbReference type="PaxDb" id="65489-OBART05G25560.1"/>
<dbReference type="STRING" id="65489.A0A0D3GAQ8"/>
<protein>
    <recommendedName>
        <fullName evidence="4">PRONE domain-containing protein</fullName>
    </recommendedName>
</protein>
<accession>A0A0D3GAQ8</accession>